<comment type="cofactor">
    <cofactor evidence="6">
        <name>Mg(2+)</name>
        <dbReference type="ChEBI" id="CHEBI:18420"/>
    </cofactor>
    <text evidence="6">Binds 1 Mg(2+) ion per monomer.</text>
</comment>
<evidence type="ECO:0000256" key="6">
    <source>
        <dbReference type="RuleBase" id="RU364082"/>
    </source>
</evidence>
<feature type="domain" description="RmlD-like substrate binding" evidence="7">
    <location>
        <begin position="3"/>
        <end position="280"/>
    </location>
</feature>
<dbReference type="RefSeq" id="WP_145769999.1">
    <property type="nucleotide sequence ID" value="NZ_LR778301.1"/>
</dbReference>
<dbReference type="GO" id="GO:0005829">
    <property type="term" value="C:cytosol"/>
    <property type="evidence" value="ECO:0007669"/>
    <property type="project" value="TreeGrafter"/>
</dbReference>
<keyword evidence="6" id="KW-0521">NADP</keyword>
<keyword evidence="9" id="KW-1185">Reference proteome</keyword>
<dbReference type="InterPro" id="IPR005913">
    <property type="entry name" value="dTDP_dehydrorham_reduct"/>
</dbReference>
<reference evidence="8 9" key="1">
    <citation type="submission" date="2020-03" db="EMBL/GenBank/DDBJ databases">
        <authorList>
            <consortium name="Genoscope - CEA"/>
            <person name="William W."/>
        </authorList>
    </citation>
    <scope>NUCLEOTIDE SEQUENCE [LARGE SCALE GENOMIC DNA]</scope>
    <source>
        <strain evidence="9">DSM 16959</strain>
    </source>
</reference>
<dbReference type="OrthoDB" id="9803892at2"/>
<dbReference type="Gene3D" id="3.90.25.10">
    <property type="entry name" value="UDP-galactose 4-epimerase, domain 1"/>
    <property type="match status" value="1"/>
</dbReference>
<dbReference type="CDD" id="cd05254">
    <property type="entry name" value="dTDP_HR_like_SDR_e"/>
    <property type="match status" value="1"/>
</dbReference>
<accession>A0A6S6Y5P4</accession>
<evidence type="ECO:0000256" key="2">
    <source>
        <dbReference type="ARBA" id="ARBA00010944"/>
    </source>
</evidence>
<dbReference type="FunFam" id="3.40.50.720:FF:000159">
    <property type="entry name" value="dTDP-4-dehydrorhamnose reductase"/>
    <property type="match status" value="1"/>
</dbReference>
<comment type="pathway">
    <text evidence="1 6">Carbohydrate biosynthesis; dTDP-L-rhamnose biosynthesis.</text>
</comment>
<dbReference type="AlphaFoldDB" id="A0A6S6Y5P4"/>
<dbReference type="InterPro" id="IPR029903">
    <property type="entry name" value="RmlD-like-bd"/>
</dbReference>
<dbReference type="Proteomes" id="UP000515733">
    <property type="component" value="Chromosome"/>
</dbReference>
<comment type="catalytic activity">
    <reaction evidence="5 6">
        <text>dTDP-beta-L-rhamnose + NADP(+) = dTDP-4-dehydro-beta-L-rhamnose + NADPH + H(+)</text>
        <dbReference type="Rhea" id="RHEA:21796"/>
        <dbReference type="ChEBI" id="CHEBI:15378"/>
        <dbReference type="ChEBI" id="CHEBI:57510"/>
        <dbReference type="ChEBI" id="CHEBI:57783"/>
        <dbReference type="ChEBI" id="CHEBI:58349"/>
        <dbReference type="ChEBI" id="CHEBI:62830"/>
        <dbReference type="EC" id="1.1.1.133"/>
    </reaction>
</comment>
<comment type="function">
    <text evidence="6">Catalyzes the reduction of dTDP-6-deoxy-L-lyxo-4-hexulose to yield dTDP-L-rhamnose.</text>
</comment>
<evidence type="ECO:0000313" key="9">
    <source>
        <dbReference type="Proteomes" id="UP000515733"/>
    </source>
</evidence>
<dbReference type="GO" id="GO:0008831">
    <property type="term" value="F:dTDP-4-dehydrorhamnose reductase activity"/>
    <property type="evidence" value="ECO:0007669"/>
    <property type="project" value="UniProtKB-EC"/>
</dbReference>
<comment type="similarity">
    <text evidence="2 6">Belongs to the dTDP-4-dehydrorhamnose reductase family.</text>
</comment>
<dbReference type="Gene3D" id="3.40.50.720">
    <property type="entry name" value="NAD(P)-binding Rossmann-like Domain"/>
    <property type="match status" value="1"/>
</dbReference>
<dbReference type="KEGG" id="doe:DENOEST_0713"/>
<organism evidence="8 9">
    <name type="scientific">Denitratisoma oestradiolicum</name>
    <dbReference type="NCBI Taxonomy" id="311182"/>
    <lineage>
        <taxon>Bacteria</taxon>
        <taxon>Pseudomonadati</taxon>
        <taxon>Pseudomonadota</taxon>
        <taxon>Betaproteobacteria</taxon>
        <taxon>Nitrosomonadales</taxon>
        <taxon>Sterolibacteriaceae</taxon>
        <taxon>Denitratisoma</taxon>
    </lineage>
</organism>
<dbReference type="SUPFAM" id="SSF51735">
    <property type="entry name" value="NAD(P)-binding Rossmann-fold domains"/>
    <property type="match status" value="1"/>
</dbReference>
<evidence type="ECO:0000256" key="5">
    <source>
        <dbReference type="ARBA" id="ARBA00048200"/>
    </source>
</evidence>
<evidence type="ECO:0000256" key="3">
    <source>
        <dbReference type="ARBA" id="ARBA00012929"/>
    </source>
</evidence>
<evidence type="ECO:0000259" key="7">
    <source>
        <dbReference type="Pfam" id="PF04321"/>
    </source>
</evidence>
<evidence type="ECO:0000256" key="1">
    <source>
        <dbReference type="ARBA" id="ARBA00004781"/>
    </source>
</evidence>
<dbReference type="GO" id="GO:0019305">
    <property type="term" value="P:dTDP-rhamnose biosynthetic process"/>
    <property type="evidence" value="ECO:0007669"/>
    <property type="project" value="UniProtKB-UniPathway"/>
</dbReference>
<dbReference type="PANTHER" id="PTHR10491">
    <property type="entry name" value="DTDP-4-DEHYDRORHAMNOSE REDUCTASE"/>
    <property type="match status" value="1"/>
</dbReference>
<dbReference type="EMBL" id="LR778301">
    <property type="protein sequence ID" value="CAB1367878.1"/>
    <property type="molecule type" value="Genomic_DNA"/>
</dbReference>
<dbReference type="NCBIfam" id="TIGR01214">
    <property type="entry name" value="rmlD"/>
    <property type="match status" value="1"/>
</dbReference>
<name>A0A6S6Y5P4_9PROT</name>
<sequence>MKKILLTGAQGQVGWELARTLASLGEIHAFGRGELDLTQPDSIRTAMARVQPDIVVNAAAYTAVDKAEAEPEAAFAVNATAPGILAEEVRRLGALLVHYSTDYVFDGSKAGAYTEDDPPCPINVYGRSKLAGEEAIRQRGCRHLIFRISWIYGLRGGNFLLTMLRLARERPELRVVMDQVGAPTWSRLVAEITALALAREQPPEGLYHLGSEDAVSWAGFAREIFRLSGIPVLVRDIPSSEYPLPARRPLNSRLCGRRLRDAIGLALPSWQQGLALCLADESQDVV</sequence>
<proteinExistence type="inferred from homology"/>
<gene>
    <name evidence="8" type="primary">rmlD</name>
    <name evidence="8" type="ORF">DENOEST_0713</name>
</gene>
<evidence type="ECO:0000256" key="4">
    <source>
        <dbReference type="ARBA" id="ARBA00017099"/>
    </source>
</evidence>
<dbReference type="UniPathway" id="UPA00124"/>
<keyword evidence="6 8" id="KW-0560">Oxidoreductase</keyword>
<protein>
    <recommendedName>
        <fullName evidence="4 6">dTDP-4-dehydrorhamnose reductase</fullName>
        <ecNumber evidence="3 6">1.1.1.133</ecNumber>
    </recommendedName>
</protein>
<dbReference type="InterPro" id="IPR036291">
    <property type="entry name" value="NAD(P)-bd_dom_sf"/>
</dbReference>
<dbReference type="EC" id="1.1.1.133" evidence="3 6"/>
<evidence type="ECO:0000313" key="8">
    <source>
        <dbReference type="EMBL" id="CAB1367878.1"/>
    </source>
</evidence>
<dbReference type="PANTHER" id="PTHR10491:SF4">
    <property type="entry name" value="METHIONINE ADENOSYLTRANSFERASE 2 SUBUNIT BETA"/>
    <property type="match status" value="1"/>
</dbReference>
<dbReference type="Pfam" id="PF04321">
    <property type="entry name" value="RmlD_sub_bind"/>
    <property type="match status" value="1"/>
</dbReference>